<protein>
    <submittedName>
        <fullName evidence="2">Uncharacterized protein</fullName>
    </submittedName>
</protein>
<dbReference type="Pfam" id="PF20414">
    <property type="entry name" value="DUF6698"/>
    <property type="match status" value="1"/>
</dbReference>
<feature type="region of interest" description="Disordered" evidence="1">
    <location>
        <begin position="13"/>
        <end position="32"/>
    </location>
</feature>
<dbReference type="InterPro" id="IPR046521">
    <property type="entry name" value="DUF6698"/>
</dbReference>
<dbReference type="Proteomes" id="UP000620124">
    <property type="component" value="Unassembled WGS sequence"/>
</dbReference>
<evidence type="ECO:0000313" key="3">
    <source>
        <dbReference type="Proteomes" id="UP000620124"/>
    </source>
</evidence>
<name>A0A8H6Z8D3_9AGAR</name>
<proteinExistence type="predicted"/>
<organism evidence="2 3">
    <name type="scientific">Mycena venus</name>
    <dbReference type="NCBI Taxonomy" id="2733690"/>
    <lineage>
        <taxon>Eukaryota</taxon>
        <taxon>Fungi</taxon>
        <taxon>Dikarya</taxon>
        <taxon>Basidiomycota</taxon>
        <taxon>Agaricomycotina</taxon>
        <taxon>Agaricomycetes</taxon>
        <taxon>Agaricomycetidae</taxon>
        <taxon>Agaricales</taxon>
        <taxon>Marasmiineae</taxon>
        <taxon>Mycenaceae</taxon>
        <taxon>Mycena</taxon>
    </lineage>
</organism>
<gene>
    <name evidence="2" type="ORF">MVEN_00021900</name>
</gene>
<dbReference type="AlphaFoldDB" id="A0A8H6Z8D3"/>
<dbReference type="EMBL" id="JACAZI010000001">
    <property type="protein sequence ID" value="KAF7371661.1"/>
    <property type="molecule type" value="Genomic_DNA"/>
</dbReference>
<accession>A0A8H6Z8D3</accession>
<evidence type="ECO:0000313" key="2">
    <source>
        <dbReference type="EMBL" id="KAF7371661.1"/>
    </source>
</evidence>
<evidence type="ECO:0000256" key="1">
    <source>
        <dbReference type="SAM" id="MobiDB-lite"/>
    </source>
</evidence>
<comment type="caution">
    <text evidence="2">The sequence shown here is derived from an EMBL/GenBank/DDBJ whole genome shotgun (WGS) entry which is preliminary data.</text>
</comment>
<keyword evidence="3" id="KW-1185">Reference proteome</keyword>
<dbReference type="OrthoDB" id="3032841at2759"/>
<sequence>MHAKVKFASIPRRPSSWVPRPRSRAMATTRGKPGNASIIGMKTFTLRIIAGVVTQVRFALSSKQDWNKMDGDFDYEEFFWTIHDLFDDQELADNIIQHWNKVVFGNPKPRTIGPAAVAGPSNLNKIKAARAAQKAATTAAPVS</sequence>
<reference evidence="2" key="1">
    <citation type="submission" date="2020-05" db="EMBL/GenBank/DDBJ databases">
        <title>Mycena genomes resolve the evolution of fungal bioluminescence.</title>
        <authorList>
            <person name="Tsai I.J."/>
        </authorList>
    </citation>
    <scope>NUCLEOTIDE SEQUENCE</scope>
    <source>
        <strain evidence="2">CCC161011</strain>
    </source>
</reference>